<dbReference type="InterPro" id="IPR000644">
    <property type="entry name" value="CBS_dom"/>
</dbReference>
<dbReference type="Pfam" id="PF03445">
    <property type="entry name" value="DUF294"/>
    <property type="match status" value="1"/>
</dbReference>
<dbReference type="Pfam" id="PF00571">
    <property type="entry name" value="CBS"/>
    <property type="match status" value="2"/>
</dbReference>
<evidence type="ECO:0000256" key="1">
    <source>
        <dbReference type="ARBA" id="ARBA00023122"/>
    </source>
</evidence>
<dbReference type="EMBL" id="JEMX01000028">
    <property type="protein sequence ID" value="EXI80881.1"/>
    <property type="molecule type" value="Genomic_DNA"/>
</dbReference>
<accession>A0A011NZU7</accession>
<dbReference type="InterPro" id="IPR051257">
    <property type="entry name" value="Diverse_CBS-Domain"/>
</dbReference>
<dbReference type="Proteomes" id="UP000021816">
    <property type="component" value="Unassembled WGS sequence"/>
</dbReference>
<dbReference type="Pfam" id="PF10335">
    <property type="entry name" value="DUF294_C"/>
    <property type="match status" value="1"/>
</dbReference>
<dbReference type="SMART" id="SM00116">
    <property type="entry name" value="CBS"/>
    <property type="match status" value="2"/>
</dbReference>
<dbReference type="Gene3D" id="3.10.580.10">
    <property type="entry name" value="CBS-domain"/>
    <property type="match status" value="1"/>
</dbReference>
<organism evidence="4 5">
    <name type="scientific">Candidatus Accumulibacter appositus</name>
    <dbReference type="NCBI Taxonomy" id="1454003"/>
    <lineage>
        <taxon>Bacteria</taxon>
        <taxon>Pseudomonadati</taxon>
        <taxon>Pseudomonadota</taxon>
        <taxon>Betaproteobacteria</taxon>
        <taxon>Candidatus Accumulibacter</taxon>
    </lineage>
</organism>
<dbReference type="PANTHER" id="PTHR43080">
    <property type="entry name" value="CBS DOMAIN-CONTAINING PROTEIN CBSX3, MITOCHONDRIAL"/>
    <property type="match status" value="1"/>
</dbReference>
<dbReference type="PATRIC" id="fig|1454003.3.peg.1540"/>
<evidence type="ECO:0000313" key="4">
    <source>
        <dbReference type="EMBL" id="EXI80881.1"/>
    </source>
</evidence>
<proteinExistence type="predicted"/>
<keyword evidence="1 2" id="KW-0129">CBS domain</keyword>
<feature type="domain" description="CBS" evidence="3">
    <location>
        <begin position="15"/>
        <end position="72"/>
    </location>
</feature>
<evidence type="ECO:0000256" key="2">
    <source>
        <dbReference type="PROSITE-ProRule" id="PRU00703"/>
    </source>
</evidence>
<dbReference type="GO" id="GO:0003938">
    <property type="term" value="F:IMP dehydrogenase activity"/>
    <property type="evidence" value="ECO:0007669"/>
    <property type="project" value="UniProtKB-EC"/>
</dbReference>
<dbReference type="PANTHER" id="PTHR43080:SF2">
    <property type="entry name" value="CBS DOMAIN-CONTAINING PROTEIN"/>
    <property type="match status" value="1"/>
</dbReference>
<reference evidence="4 5" key="1">
    <citation type="submission" date="2014-02" db="EMBL/GenBank/DDBJ databases">
        <title>Expanding our view of genomic diversity in Candidatus Accumulibacter clades.</title>
        <authorList>
            <person name="Skennerton C.T."/>
            <person name="Barr J.J."/>
            <person name="Slater F.R."/>
            <person name="Bond P.L."/>
            <person name="Tyson G.W."/>
        </authorList>
    </citation>
    <scope>NUCLEOTIDE SEQUENCE [LARGE SCALE GENOMIC DNA]</scope>
    <source>
        <strain evidence="5">BA-92</strain>
    </source>
</reference>
<evidence type="ECO:0000313" key="5">
    <source>
        <dbReference type="Proteomes" id="UP000021816"/>
    </source>
</evidence>
<sequence>MAEEGQFFRPVKDFCQRRVVTCGPDDALVDVVGIMREKNISSVIVCDQKLPSGIITDRDLRNKVVASGVDPSTLAVRAIMNSPLAVIGEDDLLYEALYRMSRKKIHRLAVVDGKGRLSGIITDSDIIRLQSHSPHQLVLDIEAAQDLEEVKAVYGRIQSLVLHLSGSGTSTRDMVRLIAHLNDQILLRLIALMRAGRFSDLPARFAFVVLGSEGRGEQTLLTDQDNAIVYGDELGPEEIARIEDFSEELVAALIAIGIPPCPGGIMAKNKEWRRSIGKWKEQLDRWLRTPTPKHVLSCGTFVDIRTIYGDHSFEQELKKQLYEHVQRDKLFLMRMVESTLRFAPPLGWFGKIKGESGGEHSGMLEIKKAGIFAISEGVKALAILAGKLEGSTHQRLEALVKEKMINPKMADNIAETFDFLVLMRLRGQVEAVREGRKPDNYIPLKRLNMMELGRLQLALKGVEKFQEFAKAHFNLNLLR</sequence>
<name>A0A011NZU7_9PROT</name>
<dbReference type="InterPro" id="IPR018821">
    <property type="entry name" value="DUF294_put_nucleoTrafse_sb-bd"/>
</dbReference>
<dbReference type="PROSITE" id="PS51371">
    <property type="entry name" value="CBS"/>
    <property type="match status" value="2"/>
</dbReference>
<dbReference type="SUPFAM" id="SSF54631">
    <property type="entry name" value="CBS-domain pair"/>
    <property type="match status" value="1"/>
</dbReference>
<gene>
    <name evidence="4" type="primary">guaB_4</name>
    <name evidence="4" type="ORF">AW10_01494</name>
</gene>
<dbReference type="GO" id="GO:0008773">
    <property type="term" value="F:[protein-PII] uridylyltransferase activity"/>
    <property type="evidence" value="ECO:0007669"/>
    <property type="project" value="InterPro"/>
</dbReference>
<evidence type="ECO:0000259" key="3">
    <source>
        <dbReference type="PROSITE" id="PS51371"/>
    </source>
</evidence>
<comment type="caution">
    <text evidence="4">The sequence shown here is derived from an EMBL/GenBank/DDBJ whole genome shotgun (WGS) entry which is preliminary data.</text>
</comment>
<dbReference type="InterPro" id="IPR046342">
    <property type="entry name" value="CBS_dom_sf"/>
</dbReference>
<dbReference type="STRING" id="1454003.AW10_01494"/>
<dbReference type="CDD" id="cd05401">
    <property type="entry name" value="NT_GlnE_GlnD_like"/>
    <property type="match status" value="1"/>
</dbReference>
<feature type="domain" description="CBS" evidence="3">
    <location>
        <begin position="80"/>
        <end position="137"/>
    </location>
</feature>
<keyword evidence="4" id="KW-0560">Oxidoreductase</keyword>
<dbReference type="AlphaFoldDB" id="A0A011NZU7"/>
<protein>
    <submittedName>
        <fullName evidence="4">Inosine-5'-monophosphate dehydrogenase</fullName>
        <ecNumber evidence="4">1.1.1.205</ecNumber>
    </submittedName>
</protein>
<dbReference type="InterPro" id="IPR005105">
    <property type="entry name" value="GlnD_Uridyltrans_N"/>
</dbReference>
<dbReference type="EC" id="1.1.1.205" evidence="4"/>